<feature type="transmembrane region" description="Helical" evidence="1">
    <location>
        <begin position="443"/>
        <end position="466"/>
    </location>
</feature>
<feature type="transmembrane region" description="Helical" evidence="1">
    <location>
        <begin position="57"/>
        <end position="78"/>
    </location>
</feature>
<feature type="transmembrane region" description="Helical" evidence="1">
    <location>
        <begin position="361"/>
        <end position="383"/>
    </location>
</feature>
<feature type="transmembrane region" description="Helical" evidence="1">
    <location>
        <begin position="255"/>
        <end position="276"/>
    </location>
</feature>
<reference evidence="2 3" key="1">
    <citation type="submission" date="2021-12" db="EMBL/GenBank/DDBJ databases">
        <title>Sinirhodobacter sp. WL0062 is a bacterium isolated from seawater.</title>
        <authorList>
            <person name="Wang L."/>
            <person name="He W."/>
            <person name="Zhang D.-F."/>
        </authorList>
    </citation>
    <scope>NUCLEOTIDE SEQUENCE [LARGE SCALE GENOMIC DNA]</scope>
    <source>
        <strain evidence="2 3">WL0062</strain>
    </source>
</reference>
<feature type="transmembrane region" description="Helical" evidence="1">
    <location>
        <begin position="90"/>
        <end position="109"/>
    </location>
</feature>
<gene>
    <name evidence="2" type="ORF">LZA78_16560</name>
</gene>
<keyword evidence="1" id="KW-1133">Transmembrane helix</keyword>
<comment type="caution">
    <text evidence="2">The sequence shown here is derived from an EMBL/GenBank/DDBJ whole genome shotgun (WGS) entry which is preliminary data.</text>
</comment>
<feature type="transmembrane region" description="Helical" evidence="1">
    <location>
        <begin position="183"/>
        <end position="205"/>
    </location>
</feature>
<proteinExistence type="predicted"/>
<evidence type="ECO:0000313" key="3">
    <source>
        <dbReference type="Proteomes" id="UP001521181"/>
    </source>
</evidence>
<name>A0ABS8Z0Z9_9RHOB</name>
<protein>
    <recommendedName>
        <fullName evidence="4">Citrate transporter</fullName>
    </recommendedName>
</protein>
<keyword evidence="3" id="KW-1185">Reference proteome</keyword>
<organism evidence="2 3">
    <name type="scientific">Rhodobacter flavimaris</name>
    <dbReference type="NCBI Taxonomy" id="2907145"/>
    <lineage>
        <taxon>Bacteria</taxon>
        <taxon>Pseudomonadati</taxon>
        <taxon>Pseudomonadota</taxon>
        <taxon>Alphaproteobacteria</taxon>
        <taxon>Rhodobacterales</taxon>
        <taxon>Rhodobacter group</taxon>
        <taxon>Rhodobacter</taxon>
    </lineage>
</organism>
<dbReference type="Proteomes" id="UP001521181">
    <property type="component" value="Unassembled WGS sequence"/>
</dbReference>
<feature type="transmembrane region" description="Helical" evidence="1">
    <location>
        <begin position="282"/>
        <end position="300"/>
    </location>
</feature>
<feature type="transmembrane region" description="Helical" evidence="1">
    <location>
        <begin position="312"/>
        <end position="341"/>
    </location>
</feature>
<evidence type="ECO:0000256" key="1">
    <source>
        <dbReference type="SAM" id="Phobius"/>
    </source>
</evidence>
<feature type="transmembrane region" description="Helical" evidence="1">
    <location>
        <begin position="129"/>
        <end position="152"/>
    </location>
</feature>
<feature type="transmembrane region" description="Helical" evidence="1">
    <location>
        <begin position="403"/>
        <end position="423"/>
    </location>
</feature>
<keyword evidence="1" id="KW-0472">Membrane</keyword>
<evidence type="ECO:0000313" key="2">
    <source>
        <dbReference type="EMBL" id="MCE5975090.1"/>
    </source>
</evidence>
<feature type="transmembrane region" description="Helical" evidence="1">
    <location>
        <begin position="211"/>
        <end position="235"/>
    </location>
</feature>
<dbReference type="RefSeq" id="WP_206894437.1">
    <property type="nucleotide sequence ID" value="NZ_JAJUOS010000017.1"/>
</dbReference>
<keyword evidence="1" id="KW-0812">Transmembrane</keyword>
<accession>A0ABS8Z0Z9</accession>
<dbReference type="EMBL" id="JAJUOS010000017">
    <property type="protein sequence ID" value="MCE5975090.1"/>
    <property type="molecule type" value="Genomic_DNA"/>
</dbReference>
<evidence type="ECO:0008006" key="4">
    <source>
        <dbReference type="Google" id="ProtNLM"/>
    </source>
</evidence>
<sequence>MDTPRRTARAEALASTAITLVILNSILAVFLPHAPLGYVSAAALAVYFALCWRHLSGAAWMTLGLATALLAAELIHGVRPGAVIEGMNRMGFLAAFLAVMSMLRTAASSDPEIIRAGDYLTGQPPGRRYIAMTFGGQFLGMLVNFGGLAILLEMTRRAIGSQRGKVPDTTLDWRLRRMSTATLRGFSLLPLWSPIGIGINALLLAMPDLRYADLVGGGLAGCALFIAWGLLLDHFSSPRPQPSIPSQAPATPRPLFTLAAHIVLLVIAIATVGAATGTSFQSAQLLAVPFYSVFWAVWSLRQTTPPGTAAKLLLTSSFAGFSRAAAEIGVFASAGLLSVLILEVLPADLIEQGLRHLGQPWMIVVLLNATLFLLALIGVNPIVSASVMATMIGRFDISGLPDVPVALGLAGAWAAVMGFAPAMTTVTFSASIIHRRAWTVGPLWNGPFCISVLSLWTTAVSIWVAIYG</sequence>